<feature type="transmembrane region" description="Helical" evidence="1">
    <location>
        <begin position="12"/>
        <end position="31"/>
    </location>
</feature>
<feature type="transmembrane region" description="Helical" evidence="1">
    <location>
        <begin position="43"/>
        <end position="60"/>
    </location>
</feature>
<dbReference type="InterPro" id="IPR052710">
    <property type="entry name" value="CAAX_protease"/>
</dbReference>
<name>A0AA41R4P2_9BACT</name>
<protein>
    <submittedName>
        <fullName evidence="3">CPBP family intramembrane metalloprotease</fullName>
    </submittedName>
</protein>
<dbReference type="InterPro" id="IPR003675">
    <property type="entry name" value="Rce1/LyrA-like_dom"/>
</dbReference>
<dbReference type="PANTHER" id="PTHR36435">
    <property type="entry name" value="SLR1288 PROTEIN"/>
    <property type="match status" value="1"/>
</dbReference>
<dbReference type="GO" id="GO:0004175">
    <property type="term" value="F:endopeptidase activity"/>
    <property type="evidence" value="ECO:0007669"/>
    <property type="project" value="UniProtKB-ARBA"/>
</dbReference>
<keyword evidence="1" id="KW-0812">Transmembrane</keyword>
<comment type="caution">
    <text evidence="3">The sequence shown here is derived from an EMBL/GenBank/DDBJ whole genome shotgun (WGS) entry which is preliminary data.</text>
</comment>
<dbReference type="AlphaFoldDB" id="A0AA41R4P2"/>
<evidence type="ECO:0000256" key="1">
    <source>
        <dbReference type="SAM" id="Phobius"/>
    </source>
</evidence>
<dbReference type="GO" id="GO:0008237">
    <property type="term" value="F:metallopeptidase activity"/>
    <property type="evidence" value="ECO:0007669"/>
    <property type="project" value="UniProtKB-KW"/>
</dbReference>
<reference evidence="3" key="1">
    <citation type="submission" date="2022-04" db="EMBL/GenBank/DDBJ databases">
        <title>Desulfatitalea alkaliphila sp. nov., a novel anaerobic sulfate-reducing bacterium isolated from terrestrial mud volcano, Taman Peninsula, Russia.</title>
        <authorList>
            <person name="Khomyakova M.A."/>
            <person name="Merkel A.Y."/>
            <person name="Slobodkin A.I."/>
        </authorList>
    </citation>
    <scope>NUCLEOTIDE SEQUENCE</scope>
    <source>
        <strain evidence="3">M08but</strain>
    </source>
</reference>
<proteinExistence type="predicted"/>
<dbReference type="EMBL" id="JALJRB010000023">
    <property type="protein sequence ID" value="MCJ8502299.1"/>
    <property type="molecule type" value="Genomic_DNA"/>
</dbReference>
<feature type="transmembrane region" description="Helical" evidence="1">
    <location>
        <begin position="123"/>
        <end position="144"/>
    </location>
</feature>
<evidence type="ECO:0000313" key="4">
    <source>
        <dbReference type="Proteomes" id="UP001165427"/>
    </source>
</evidence>
<evidence type="ECO:0000259" key="2">
    <source>
        <dbReference type="Pfam" id="PF02517"/>
    </source>
</evidence>
<keyword evidence="3" id="KW-0645">Protease</keyword>
<organism evidence="3 4">
    <name type="scientific">Desulfatitalea alkaliphila</name>
    <dbReference type="NCBI Taxonomy" id="2929485"/>
    <lineage>
        <taxon>Bacteria</taxon>
        <taxon>Pseudomonadati</taxon>
        <taxon>Thermodesulfobacteriota</taxon>
        <taxon>Desulfobacteria</taxon>
        <taxon>Desulfobacterales</taxon>
        <taxon>Desulfosarcinaceae</taxon>
        <taxon>Desulfatitalea</taxon>
    </lineage>
</organism>
<keyword evidence="3" id="KW-0482">Metalloprotease</keyword>
<feature type="transmembrane region" description="Helical" evidence="1">
    <location>
        <begin position="194"/>
        <end position="215"/>
    </location>
</feature>
<dbReference type="Pfam" id="PF02517">
    <property type="entry name" value="Rce1-like"/>
    <property type="match status" value="1"/>
</dbReference>
<gene>
    <name evidence="3" type="ORF">MRX98_17070</name>
</gene>
<feature type="transmembrane region" description="Helical" evidence="1">
    <location>
        <begin position="151"/>
        <end position="174"/>
    </location>
</feature>
<dbReference type="RefSeq" id="WP_246912840.1">
    <property type="nucleotide sequence ID" value="NZ_JALJRB010000023.1"/>
</dbReference>
<keyword evidence="1" id="KW-1133">Transmembrane helix</keyword>
<accession>A0AA41R4P2</accession>
<feature type="domain" description="CAAX prenyl protease 2/Lysostaphin resistance protein A-like" evidence="2">
    <location>
        <begin position="121"/>
        <end position="206"/>
    </location>
</feature>
<evidence type="ECO:0000313" key="3">
    <source>
        <dbReference type="EMBL" id="MCJ8502299.1"/>
    </source>
</evidence>
<dbReference type="PANTHER" id="PTHR36435:SF1">
    <property type="entry name" value="CAAX AMINO TERMINAL PROTEASE FAMILY PROTEIN"/>
    <property type="match status" value="1"/>
</dbReference>
<feature type="transmembrane region" description="Helical" evidence="1">
    <location>
        <begin position="81"/>
        <end position="103"/>
    </location>
</feature>
<dbReference type="GO" id="GO:0080120">
    <property type="term" value="P:CAAX-box protein maturation"/>
    <property type="evidence" value="ECO:0007669"/>
    <property type="project" value="UniProtKB-ARBA"/>
</dbReference>
<keyword evidence="3" id="KW-0378">Hydrolase</keyword>
<sequence>MAPKPFSIRPLTLAATAAWVVGLELLAAWWLQRVGGSPLPVMALVRLVQILGMIWWVVRLEGSLGPIGWAPGQWGSGLRTGALWSLALGLAALAGLLLLHWGGQNPLAMIRHPVPAGTWERPLFFLVGGFIVPLAEEVFFRGIFYTFLRRWGVVVALVVSTAVFVLLHAVHGIPYTQIAGGVVFALTYERYRNLMVPITIHAAGNLTIFTLSLLFR</sequence>
<keyword evidence="4" id="KW-1185">Reference proteome</keyword>
<keyword evidence="1" id="KW-0472">Membrane</keyword>
<dbReference type="Proteomes" id="UP001165427">
    <property type="component" value="Unassembled WGS sequence"/>
</dbReference>